<feature type="transmembrane region" description="Helical" evidence="1">
    <location>
        <begin position="79"/>
        <end position="97"/>
    </location>
</feature>
<sequence>MLPIFLFTFNFTPCIQRFIKSAKIPDARKLIAGKIIIFAFTIIFVIAVSRLLTPKDIYIINSRNIDALSYTASLTGKHVVWFGAALLLSLLTTGAYTGTLTGVIDGIASFRSFNKKVILSCNTLICTVIGTTNPSIVKIIANGSIPIIITTVFFIPSVYFIINGNLLMRTIGFLVLLSGTTVIATLFI</sequence>
<protein>
    <submittedName>
        <fullName evidence="2">Serine transporter</fullName>
    </submittedName>
</protein>
<dbReference type="GeneID" id="80988343"/>
<evidence type="ECO:0000256" key="1">
    <source>
        <dbReference type="SAM" id="Phobius"/>
    </source>
</evidence>
<name>A0A076LMD7_9GAMM</name>
<feature type="transmembrane region" description="Helical" evidence="1">
    <location>
        <begin position="168"/>
        <end position="187"/>
    </location>
</feature>
<evidence type="ECO:0000313" key="2">
    <source>
        <dbReference type="EMBL" id="AIJ09665.1"/>
    </source>
</evidence>
<dbReference type="AlphaFoldDB" id="A0A076LMD7"/>
<keyword evidence="1" id="KW-0812">Transmembrane</keyword>
<feature type="transmembrane region" description="Helical" evidence="1">
    <location>
        <begin position="144"/>
        <end position="162"/>
    </location>
</feature>
<reference evidence="2 3" key="1">
    <citation type="journal article" date="2012" name="PLoS ONE">
        <title>Edwardsiella comparative phylogenomics reveal the new intra/inter-species taxonomic relationships, virulence evolution and niche adaptation mechanisms.</title>
        <authorList>
            <person name="Yang M."/>
            <person name="Lv Y."/>
            <person name="Xiao J."/>
            <person name="Wu H."/>
            <person name="Zheng H."/>
            <person name="Liu Q."/>
            <person name="Zhang Y."/>
            <person name="Wang Q."/>
        </authorList>
    </citation>
    <scope>NUCLEOTIDE SEQUENCE [LARGE SCALE GENOMIC DNA]</scope>
    <source>
        <strain evidence="3">080813</strain>
    </source>
</reference>
<organism evidence="2 3">
    <name type="scientific">Edwardsiella anguillarum ET080813</name>
    <dbReference type="NCBI Taxonomy" id="667120"/>
    <lineage>
        <taxon>Bacteria</taxon>
        <taxon>Pseudomonadati</taxon>
        <taxon>Pseudomonadota</taxon>
        <taxon>Gammaproteobacteria</taxon>
        <taxon>Enterobacterales</taxon>
        <taxon>Hafniaceae</taxon>
        <taxon>Edwardsiella</taxon>
    </lineage>
</organism>
<dbReference type="HOGENOM" id="CLU_1601568_0_0_6"/>
<evidence type="ECO:0000313" key="3">
    <source>
        <dbReference type="Proteomes" id="UP000028681"/>
    </source>
</evidence>
<accession>A0A076LMD7</accession>
<keyword evidence="1" id="KW-1133">Transmembrane helix</keyword>
<dbReference type="RefSeq" id="WP_225865159.1">
    <property type="nucleotide sequence ID" value="NZ_CP006664.1"/>
</dbReference>
<keyword evidence="1" id="KW-0472">Membrane</keyword>
<dbReference type="Proteomes" id="UP000028681">
    <property type="component" value="Chromosome"/>
</dbReference>
<dbReference type="EMBL" id="CP006664">
    <property type="protein sequence ID" value="AIJ09665.1"/>
    <property type="molecule type" value="Genomic_DNA"/>
</dbReference>
<feature type="transmembrane region" description="Helical" evidence="1">
    <location>
        <begin position="31"/>
        <end position="53"/>
    </location>
</feature>
<dbReference type="KEGG" id="ete:ETEE_3240"/>
<gene>
    <name evidence="2" type="ORF">ETEE_3240</name>
</gene>
<proteinExistence type="predicted"/>